<accession>A0A545WE22</accession>
<dbReference type="InterPro" id="IPR018535">
    <property type="entry name" value="DUF1996"/>
</dbReference>
<feature type="region of interest" description="Disordered" evidence="1">
    <location>
        <begin position="304"/>
        <end position="344"/>
    </location>
</feature>
<evidence type="ECO:0000256" key="2">
    <source>
        <dbReference type="SAM" id="SignalP"/>
    </source>
</evidence>
<evidence type="ECO:0000313" key="4">
    <source>
        <dbReference type="EMBL" id="TQW01070.1"/>
    </source>
</evidence>
<dbReference type="OrthoDB" id="74764at2759"/>
<keyword evidence="2" id="KW-0732">Signal</keyword>
<proteinExistence type="predicted"/>
<keyword evidence="5" id="KW-1185">Reference proteome</keyword>
<dbReference type="PANTHER" id="PTHR43662">
    <property type="match status" value="1"/>
</dbReference>
<dbReference type="STRING" id="43265.A0A545WE22"/>
<dbReference type="Proteomes" id="UP000315783">
    <property type="component" value="Unassembled WGS sequence"/>
</dbReference>
<evidence type="ECO:0000313" key="5">
    <source>
        <dbReference type="Proteomes" id="UP000315783"/>
    </source>
</evidence>
<dbReference type="EMBL" id="SPUK01000001">
    <property type="protein sequence ID" value="TQW01070.1"/>
    <property type="molecule type" value="Genomic_DNA"/>
</dbReference>
<comment type="caution">
    <text evidence="4">The sequence shown here is derived from an EMBL/GenBank/DDBJ whole genome shotgun (WGS) entry which is preliminary data.</text>
</comment>
<sequence length="344" mass="38045">MYTKSILALSSAVSLVTAQGGLFIVHCKALTVQRTDPILSPGELSTHVHAVVGGTGYYMSMSNEEARNAHNTTCDKALDKSNYWQPQLYHQHNDDSFELIKLLGIASHDGSSHAAYYIDRTCDYKAGRRNCKGAQGAIAPPKGLRIISGDTLRRTYDKSDKTNRAISHVCLDPGQDYVELPQKPCNEMRMQVYFPSCWDGKNLDSADHKSHMSFPAIGDYNSGVCPESHPVAVVSVFNEFYYNTRQVQAKDFRRWVYANGDTTGYGLHGDYLQGWEDQDKLERAMETCTGKQGTDSPTCSLYVGPNGAGKTSFQKPERAPPTEDVGLNGRIKKLPGNNPVYEGQ</sequence>
<feature type="signal peptide" evidence="2">
    <location>
        <begin position="1"/>
        <end position="18"/>
    </location>
</feature>
<feature type="chain" id="PRO_5022140356" evidence="2">
    <location>
        <begin position="19"/>
        <end position="344"/>
    </location>
</feature>
<name>A0A545WE22_9HYPO</name>
<organism evidence="4 5">
    <name type="scientific">Cordyceps javanica</name>
    <dbReference type="NCBI Taxonomy" id="43265"/>
    <lineage>
        <taxon>Eukaryota</taxon>
        <taxon>Fungi</taxon>
        <taxon>Dikarya</taxon>
        <taxon>Ascomycota</taxon>
        <taxon>Pezizomycotina</taxon>
        <taxon>Sordariomycetes</taxon>
        <taxon>Hypocreomycetidae</taxon>
        <taxon>Hypocreales</taxon>
        <taxon>Cordycipitaceae</taxon>
        <taxon>Cordyceps</taxon>
    </lineage>
</organism>
<feature type="domain" description="DUF1996" evidence="3">
    <location>
        <begin position="36"/>
        <end position="275"/>
    </location>
</feature>
<dbReference type="Pfam" id="PF09362">
    <property type="entry name" value="DUF1996"/>
    <property type="match status" value="1"/>
</dbReference>
<reference evidence="4 5" key="1">
    <citation type="journal article" date="2019" name="Appl. Microbiol. Biotechnol.">
        <title>Genome sequence of Isaria javanica and comparative genome analysis insights into family S53 peptidase evolution in fungal entomopathogens.</title>
        <authorList>
            <person name="Lin R."/>
            <person name="Zhang X."/>
            <person name="Xin B."/>
            <person name="Zou M."/>
            <person name="Gao Y."/>
            <person name="Qin F."/>
            <person name="Hu Q."/>
            <person name="Xie B."/>
            <person name="Cheng X."/>
        </authorList>
    </citation>
    <scope>NUCLEOTIDE SEQUENCE [LARGE SCALE GENOMIC DNA]</scope>
    <source>
        <strain evidence="4 5">IJ1G</strain>
    </source>
</reference>
<protein>
    <submittedName>
        <fullName evidence="4">WSC domain-containing protein</fullName>
    </submittedName>
</protein>
<dbReference type="AlphaFoldDB" id="A0A545WE22"/>
<evidence type="ECO:0000259" key="3">
    <source>
        <dbReference type="Pfam" id="PF09362"/>
    </source>
</evidence>
<gene>
    <name evidence="4" type="ORF">IF1G_01001</name>
</gene>
<dbReference type="PANTHER" id="PTHR43662:SF3">
    <property type="entry name" value="DOMAIN PROTEIN, PUTATIVE (AFU_ORTHOLOGUE AFUA_6G11970)-RELATED"/>
    <property type="match status" value="1"/>
</dbReference>
<evidence type="ECO:0000256" key="1">
    <source>
        <dbReference type="SAM" id="MobiDB-lite"/>
    </source>
</evidence>